<evidence type="ECO:0000256" key="4">
    <source>
        <dbReference type="PIRSR" id="PIRSR637359-2"/>
    </source>
</evidence>
<dbReference type="Proteomes" id="UP000001357">
    <property type="component" value="Unassembled WGS sequence"/>
</dbReference>
<dbReference type="EMBL" id="CH991594">
    <property type="protein sequence ID" value="EDQ84209.1"/>
    <property type="molecule type" value="Genomic_DNA"/>
</dbReference>
<dbReference type="AlphaFoldDB" id="A9VE34"/>
<dbReference type="InterPro" id="IPR027417">
    <property type="entry name" value="P-loop_NTPase"/>
</dbReference>
<proteinExistence type="predicted"/>
<gene>
    <name evidence="6" type="ORF">MONBRDRAFT_13045</name>
</gene>
<keyword evidence="1" id="KW-0808">Transferase</keyword>
<evidence type="ECO:0000313" key="7">
    <source>
        <dbReference type="Proteomes" id="UP000001357"/>
    </source>
</evidence>
<feature type="binding site" evidence="4">
    <location>
        <position position="272"/>
    </location>
    <ligand>
        <name>3'-phosphoadenylyl sulfate</name>
        <dbReference type="ChEBI" id="CHEBI:58339"/>
    </ligand>
</feature>
<evidence type="ECO:0000256" key="2">
    <source>
        <dbReference type="ARBA" id="ARBA00023180"/>
    </source>
</evidence>
<dbReference type="InterPro" id="IPR000863">
    <property type="entry name" value="Sulfotransferase_dom"/>
</dbReference>
<dbReference type="InParanoid" id="A9VE34"/>
<dbReference type="PANTHER" id="PTHR10605">
    <property type="entry name" value="HEPARAN SULFATE SULFOTRANSFERASE"/>
    <property type="match status" value="1"/>
</dbReference>
<dbReference type="KEGG" id="mbr:MONBRDRAFT_13045"/>
<organism evidence="6 7">
    <name type="scientific">Monosiga brevicollis</name>
    <name type="common">Choanoflagellate</name>
    <dbReference type="NCBI Taxonomy" id="81824"/>
    <lineage>
        <taxon>Eukaryota</taxon>
        <taxon>Choanoflagellata</taxon>
        <taxon>Craspedida</taxon>
        <taxon>Salpingoecidae</taxon>
        <taxon>Monosiga</taxon>
    </lineage>
</organism>
<feature type="binding site" evidence="4">
    <location>
        <position position="264"/>
    </location>
    <ligand>
        <name>3'-phosphoadenylyl sulfate</name>
        <dbReference type="ChEBI" id="CHEBI:58339"/>
    </ligand>
</feature>
<dbReference type="InterPro" id="IPR037359">
    <property type="entry name" value="NST/OST"/>
</dbReference>
<dbReference type="SUPFAM" id="SSF52540">
    <property type="entry name" value="P-loop containing nucleoside triphosphate hydrolases"/>
    <property type="match status" value="1"/>
</dbReference>
<evidence type="ECO:0000259" key="5">
    <source>
        <dbReference type="Pfam" id="PF00685"/>
    </source>
</evidence>
<evidence type="ECO:0000256" key="3">
    <source>
        <dbReference type="PIRSR" id="PIRSR637359-1"/>
    </source>
</evidence>
<dbReference type="RefSeq" id="XP_001750997.1">
    <property type="nucleotide sequence ID" value="XM_001750945.1"/>
</dbReference>
<dbReference type="GeneID" id="5896255"/>
<dbReference type="Pfam" id="PF00685">
    <property type="entry name" value="Sulfotransfer_1"/>
    <property type="match status" value="1"/>
</dbReference>
<evidence type="ECO:0000256" key="1">
    <source>
        <dbReference type="ARBA" id="ARBA00022679"/>
    </source>
</evidence>
<protein>
    <recommendedName>
        <fullName evidence="5">Sulfotransferase domain-containing protein</fullName>
    </recommendedName>
</protein>
<feature type="active site" description="For sulfotransferase activity" evidence="3">
    <location>
        <position position="164"/>
    </location>
</feature>
<dbReference type="PANTHER" id="PTHR10605:SF56">
    <property type="entry name" value="BIFUNCTIONAL HEPARAN SULFATE N-DEACETYLASE_N-SULFOTRANSFERASE"/>
    <property type="match status" value="1"/>
</dbReference>
<dbReference type="GO" id="GO:0008146">
    <property type="term" value="F:sulfotransferase activity"/>
    <property type="evidence" value="ECO:0007669"/>
    <property type="project" value="InterPro"/>
</dbReference>
<evidence type="ECO:0000313" key="6">
    <source>
        <dbReference type="EMBL" id="EDQ84209.1"/>
    </source>
</evidence>
<sequence length="477" mass="53749">MAFLALVLSAHRASQDPNPNLSNSATPLRRVALGLDDTGDLLPEAGGAVAPPPRVAFVDKQHHYHDPALDGPWAARLDIRPETSLCAVSAAAMTEPQAPHRVGRAPTPTIHLRTRSVFEVLDGRANTCASPWRVDAGICFVRYRATPNEQVACLPSFIIVGAMKAGTAEAQGWLGIHPNLYRWKGLVDSGAGEAKFFSTTHSKAQLETRWQSDYLWPGFSLPQPSAARDMYTFEKTPRYMVLDDPHLIRMHEMLPSLKLVALLRHPSARAYSHFQHRCRRGTVFRCQRPGHPLHNHVFDAGDLPQSLAALARRLGQSLSPRDFVRVPHPCTPAHFEEIVTTFPNGTRSNRILYQAAEGGALRRGHYAMQLRRLYQYYRSEDVLVLLTEEMFQDFVGAAHEMQRFMGLPFFNYTHHTHVNERGFTVLNDLASKTDKAGYEPLGDAFRARLDNFFLPWSRQLIPIVGQARLERYWKIQL</sequence>
<keyword evidence="7" id="KW-1185">Reference proteome</keyword>
<reference evidence="6 7" key="1">
    <citation type="journal article" date="2008" name="Nature">
        <title>The genome of the choanoflagellate Monosiga brevicollis and the origin of metazoans.</title>
        <authorList>
            <consortium name="JGI Sequencing"/>
            <person name="King N."/>
            <person name="Westbrook M.J."/>
            <person name="Young S.L."/>
            <person name="Kuo A."/>
            <person name="Abedin M."/>
            <person name="Chapman J."/>
            <person name="Fairclough S."/>
            <person name="Hellsten U."/>
            <person name="Isogai Y."/>
            <person name="Letunic I."/>
            <person name="Marr M."/>
            <person name="Pincus D."/>
            <person name="Putnam N."/>
            <person name="Rokas A."/>
            <person name="Wright K.J."/>
            <person name="Zuzow R."/>
            <person name="Dirks W."/>
            <person name="Good M."/>
            <person name="Goodstein D."/>
            <person name="Lemons D."/>
            <person name="Li W."/>
            <person name="Lyons J.B."/>
            <person name="Morris A."/>
            <person name="Nichols S."/>
            <person name="Richter D.J."/>
            <person name="Salamov A."/>
            <person name="Bork P."/>
            <person name="Lim W.A."/>
            <person name="Manning G."/>
            <person name="Miller W.T."/>
            <person name="McGinnis W."/>
            <person name="Shapiro H."/>
            <person name="Tjian R."/>
            <person name="Grigoriev I.V."/>
            <person name="Rokhsar D."/>
        </authorList>
    </citation>
    <scope>NUCLEOTIDE SEQUENCE [LARGE SCALE GENOMIC DNA]</scope>
    <source>
        <strain evidence="7">MX1 / ATCC 50154</strain>
    </source>
</reference>
<feature type="domain" description="Sulfotransferase" evidence="5">
    <location>
        <begin position="156"/>
        <end position="418"/>
    </location>
</feature>
<accession>A9VE34</accession>
<dbReference type="Gene3D" id="3.40.50.300">
    <property type="entry name" value="P-loop containing nucleotide triphosphate hydrolases"/>
    <property type="match status" value="1"/>
</dbReference>
<dbReference type="FunFam" id="3.40.50.300:FF:003476">
    <property type="entry name" value="Predicted protein"/>
    <property type="match status" value="1"/>
</dbReference>
<dbReference type="FunCoup" id="A9VE34">
    <property type="interactions" value="266"/>
</dbReference>
<dbReference type="eggNOG" id="KOG3703">
    <property type="taxonomic scope" value="Eukaryota"/>
</dbReference>
<name>A9VE34_MONBE</name>
<keyword evidence="2" id="KW-0325">Glycoprotein</keyword>